<dbReference type="GO" id="GO:0042274">
    <property type="term" value="P:ribosomal small subunit biogenesis"/>
    <property type="evidence" value="ECO:0007669"/>
    <property type="project" value="UniProtKB-UniRule"/>
</dbReference>
<keyword evidence="6 7" id="KW-0067">ATP-binding</keyword>
<dbReference type="GO" id="GO:0004017">
    <property type="term" value="F:AMP kinase activity"/>
    <property type="evidence" value="ECO:0007669"/>
    <property type="project" value="UniProtKB-UniRule"/>
</dbReference>
<feature type="binding site" evidence="7">
    <location>
        <position position="13"/>
    </location>
    <ligand>
        <name>ATP</name>
        <dbReference type="ChEBI" id="CHEBI:30616"/>
    </ligand>
</feature>
<dbReference type="InterPro" id="IPR020618">
    <property type="entry name" value="Adenyl_kinase_AK6"/>
</dbReference>
<comment type="function">
    <text evidence="7">Broad-specificity nucleoside monophosphate (NMP) kinase that catalyzes the reversible transfer of the terminal phosphate group between nucleoside triphosphates and monophosphates. Has also ATPase activity. Involved in the late maturation steps of the 30S ribosomal particles, specifically 16S rRNA maturation. While NMP activity is not required for ribosome maturation, ATPase activity is. Associates transiently with small ribosomal subunit protein uS11. ATP hydrolysis breaks the interaction with uS11. May temporarily remove uS11 from the ribosome to enable a conformational change of the ribosomal RNA that is needed for the final maturation step of the small ribosomal subunit.</text>
</comment>
<evidence type="ECO:0000313" key="8">
    <source>
        <dbReference type="EMBL" id="AWR99573.1"/>
    </source>
</evidence>
<feature type="binding site" evidence="7">
    <location>
        <position position="14"/>
    </location>
    <ligand>
        <name>ATP</name>
        <dbReference type="ChEBI" id="CHEBI:30616"/>
    </ligand>
</feature>
<keyword evidence="4 7" id="KW-0547">Nucleotide-binding</keyword>
<evidence type="ECO:0000256" key="5">
    <source>
        <dbReference type="ARBA" id="ARBA00022777"/>
    </source>
</evidence>
<comment type="catalytic activity">
    <reaction evidence="7">
        <text>ATP + H2O = ADP + phosphate + H(+)</text>
        <dbReference type="Rhea" id="RHEA:13065"/>
        <dbReference type="ChEBI" id="CHEBI:15377"/>
        <dbReference type="ChEBI" id="CHEBI:15378"/>
        <dbReference type="ChEBI" id="CHEBI:30616"/>
        <dbReference type="ChEBI" id="CHEBI:43474"/>
        <dbReference type="ChEBI" id="CHEBI:456216"/>
    </reaction>
</comment>
<dbReference type="RefSeq" id="WP_054836056.1">
    <property type="nucleotide sequence ID" value="NZ_BBBA01000001.1"/>
</dbReference>
<comment type="catalytic activity">
    <reaction evidence="7">
        <text>AMP + ATP = 2 ADP</text>
        <dbReference type="Rhea" id="RHEA:12973"/>
        <dbReference type="ChEBI" id="CHEBI:30616"/>
        <dbReference type="ChEBI" id="CHEBI:456215"/>
        <dbReference type="ChEBI" id="CHEBI:456216"/>
        <dbReference type="EC" id="2.7.4.3"/>
    </reaction>
</comment>
<dbReference type="EMBL" id="CP029287">
    <property type="protein sequence ID" value="AWR99573.1"/>
    <property type="molecule type" value="Genomic_DNA"/>
</dbReference>
<feature type="binding site" evidence="7">
    <location>
        <position position="105"/>
    </location>
    <ligand>
        <name>ATP</name>
        <dbReference type="ChEBI" id="CHEBI:30616"/>
    </ligand>
</feature>
<evidence type="ECO:0000313" key="9">
    <source>
        <dbReference type="Proteomes" id="UP000247586"/>
    </source>
</evidence>
<protein>
    <recommendedName>
        <fullName evidence="7">Putative adenylate kinase</fullName>
        <shortName evidence="7">AK</shortName>
        <ecNumber evidence="7">2.7.4.3</ecNumber>
    </recommendedName>
    <alternativeName>
        <fullName evidence="7">ATP-AMP transphosphorylase</fullName>
    </alternativeName>
</protein>
<keyword evidence="9" id="KW-1185">Reference proteome</keyword>
<dbReference type="STRING" id="1293036.GCA_001315825_00209"/>
<dbReference type="KEGG" id="mhk:DFR87_07590"/>
<dbReference type="Proteomes" id="UP000247586">
    <property type="component" value="Chromosome"/>
</dbReference>
<dbReference type="InterPro" id="IPR027417">
    <property type="entry name" value="P-loop_NTPase"/>
</dbReference>
<evidence type="ECO:0000256" key="6">
    <source>
        <dbReference type="ARBA" id="ARBA00022840"/>
    </source>
</evidence>
<keyword evidence="1 7" id="KW-0690">Ribosome biogenesis</keyword>
<dbReference type="GO" id="GO:0016887">
    <property type="term" value="F:ATP hydrolysis activity"/>
    <property type="evidence" value="ECO:0007669"/>
    <property type="project" value="InterPro"/>
</dbReference>
<reference evidence="8" key="1">
    <citation type="submission" date="2018-05" db="EMBL/GenBank/DDBJ databases">
        <title>Complete Genome Sequences of Extremely Thermoacidophilic, Metal-Mobilizing Type-Strain Members of the Archaeal Family Sulfolobaceae: Acidianus brierleyi DSM-1651T, Acidianus sulfidivorans DSM-18786T, Metallosphaera hakonensis DSM-7519T, and Metallosphaera prunae DSM-10039T.</title>
        <authorList>
            <person name="Counts J.A."/>
            <person name="Kelly R.M."/>
        </authorList>
    </citation>
    <scope>NUCLEOTIDE SEQUENCE [LARGE SCALE GENOMIC DNA]</scope>
    <source>
        <strain evidence="8">HO1-1</strain>
    </source>
</reference>
<feature type="binding site" evidence="7">
    <location>
        <position position="12"/>
    </location>
    <ligand>
        <name>ATP</name>
        <dbReference type="ChEBI" id="CHEBI:30616"/>
    </ligand>
</feature>
<feature type="region of interest" description="LID" evidence="7">
    <location>
        <begin position="104"/>
        <end position="114"/>
    </location>
</feature>
<evidence type="ECO:0000256" key="1">
    <source>
        <dbReference type="ARBA" id="ARBA00022517"/>
    </source>
</evidence>
<dbReference type="EC" id="2.7.4.3" evidence="7"/>
<dbReference type="Gene3D" id="3.40.50.300">
    <property type="entry name" value="P-loop containing nucleotide triphosphate hydrolases"/>
    <property type="match status" value="1"/>
</dbReference>
<dbReference type="Pfam" id="PF13238">
    <property type="entry name" value="AAA_18"/>
    <property type="match status" value="1"/>
</dbReference>
<dbReference type="GeneID" id="36835194"/>
<dbReference type="GO" id="GO:0005524">
    <property type="term" value="F:ATP binding"/>
    <property type="evidence" value="ECO:0007669"/>
    <property type="project" value="UniProtKB-UniRule"/>
</dbReference>
<evidence type="ECO:0000256" key="4">
    <source>
        <dbReference type="ARBA" id="ARBA00022741"/>
    </source>
</evidence>
<comment type="similarity">
    <text evidence="7">Belongs to the adenylate kinase family. AK6 subfamily.</text>
</comment>
<dbReference type="PANTHER" id="PTHR12595:SF0">
    <property type="entry name" value="ADENYLATE KINASE ISOENZYME 6"/>
    <property type="match status" value="1"/>
</dbReference>
<organism evidence="8 9">
    <name type="scientific">Metallosphaera hakonensis JCM 8857 = DSM 7519</name>
    <dbReference type="NCBI Taxonomy" id="1293036"/>
    <lineage>
        <taxon>Archaea</taxon>
        <taxon>Thermoproteota</taxon>
        <taxon>Thermoprotei</taxon>
        <taxon>Sulfolobales</taxon>
        <taxon>Sulfolobaceae</taxon>
        <taxon>Metallosphaera</taxon>
    </lineage>
</organism>
<keyword evidence="5 7" id="KW-0418">Kinase</keyword>
<gene>
    <name evidence="8" type="ORF">DFR87_07590</name>
</gene>
<proteinExistence type="inferred from homology"/>
<dbReference type="GO" id="GO:0006364">
    <property type="term" value="P:rRNA processing"/>
    <property type="evidence" value="ECO:0007669"/>
    <property type="project" value="UniProtKB-KW"/>
</dbReference>
<dbReference type="SUPFAM" id="SSF52540">
    <property type="entry name" value="P-loop containing nucleoside triphosphate hydrolases"/>
    <property type="match status" value="1"/>
</dbReference>
<keyword evidence="2 7" id="KW-0698">rRNA processing</keyword>
<feature type="binding site" evidence="7">
    <location>
        <position position="10"/>
    </location>
    <ligand>
        <name>ATP</name>
        <dbReference type="ChEBI" id="CHEBI:30616"/>
    </ligand>
</feature>
<comment type="caution">
    <text evidence="7">Lacks conserved residue(s) required for the propagation of feature annotation.</text>
</comment>
<keyword evidence="3 7" id="KW-0808">Transferase</keyword>
<sequence length="181" mass="20695">MIIVVSGTPGVGKTSVCSILSNMLKMEYVHVSKFVIERKLYKGYDQTRSSFEIDDQIVAKELNDYLREKSNVVIETVYPSLIDQADKVVVLRKNPKVLYEELSRRGWTDLKVIENVEAEILGYVAQEAHDWFKDVCEIDTTNLTPEQVVNKILNNSCDSTIDWLSYSEIQDLLLTLDKVIS</sequence>
<evidence type="ECO:0000256" key="7">
    <source>
        <dbReference type="HAMAP-Rule" id="MF_00039"/>
    </source>
</evidence>
<accession>A0A2U9IUB0</accession>
<dbReference type="OrthoDB" id="8730at2157"/>
<evidence type="ECO:0000256" key="3">
    <source>
        <dbReference type="ARBA" id="ARBA00022679"/>
    </source>
</evidence>
<feature type="binding site" evidence="7">
    <location>
        <position position="15"/>
    </location>
    <ligand>
        <name>ATP</name>
        <dbReference type="ChEBI" id="CHEBI:30616"/>
    </ligand>
</feature>
<evidence type="ECO:0000256" key="2">
    <source>
        <dbReference type="ARBA" id="ARBA00022552"/>
    </source>
</evidence>
<comment type="subunit">
    <text evidence="7">Interacts with uS11. Not a structural component of 40S pre-ribosomes, but transiently interacts with them by binding to uS11.</text>
</comment>
<dbReference type="AlphaFoldDB" id="A0A2U9IUB0"/>
<dbReference type="PANTHER" id="PTHR12595">
    <property type="entry name" value="POS9-ACTIVATING FACTOR FAP7-RELATED"/>
    <property type="match status" value="1"/>
</dbReference>
<name>A0A2U9IUB0_9CREN</name>
<dbReference type="HAMAP" id="MF_00039">
    <property type="entry name" value="Adenylate_kinase_AK6"/>
    <property type="match status" value="1"/>
</dbReference>